<keyword evidence="2" id="KW-0812">Transmembrane</keyword>
<organism evidence="3 4">
    <name type="scientific">Paraconexibacter algicola</name>
    <dbReference type="NCBI Taxonomy" id="2133960"/>
    <lineage>
        <taxon>Bacteria</taxon>
        <taxon>Bacillati</taxon>
        <taxon>Actinomycetota</taxon>
        <taxon>Thermoleophilia</taxon>
        <taxon>Solirubrobacterales</taxon>
        <taxon>Paraconexibacteraceae</taxon>
        <taxon>Paraconexibacter</taxon>
    </lineage>
</organism>
<keyword evidence="4" id="KW-1185">Reference proteome</keyword>
<keyword evidence="2" id="KW-1133">Transmembrane helix</keyword>
<protein>
    <submittedName>
        <fullName evidence="3">Uncharacterized protein</fullName>
    </submittedName>
</protein>
<dbReference type="RefSeq" id="WP_107567469.1">
    <property type="nucleotide sequence ID" value="NZ_PYYB01000001.1"/>
</dbReference>
<reference evidence="3 4" key="1">
    <citation type="submission" date="2018-03" db="EMBL/GenBank/DDBJ databases">
        <title>Aquarubrobacter algicola gen. nov., sp. nov., a novel actinobacterium isolated from shallow eutrophic lake during the end of cyanobacterial harmful algal blooms.</title>
        <authorList>
            <person name="Chun S.J."/>
        </authorList>
    </citation>
    <scope>NUCLEOTIDE SEQUENCE [LARGE SCALE GENOMIC DNA]</scope>
    <source>
        <strain evidence="3 4">Seoho-28</strain>
    </source>
</reference>
<accession>A0A2T4UIG2</accession>
<feature type="region of interest" description="Disordered" evidence="1">
    <location>
        <begin position="216"/>
        <end position="240"/>
    </location>
</feature>
<feature type="transmembrane region" description="Helical" evidence="2">
    <location>
        <begin position="31"/>
        <end position="48"/>
    </location>
</feature>
<dbReference type="Proteomes" id="UP000240739">
    <property type="component" value="Unassembled WGS sequence"/>
</dbReference>
<evidence type="ECO:0000313" key="3">
    <source>
        <dbReference type="EMBL" id="PTL59033.1"/>
    </source>
</evidence>
<dbReference type="EMBL" id="PYYB01000001">
    <property type="protein sequence ID" value="PTL59033.1"/>
    <property type="molecule type" value="Genomic_DNA"/>
</dbReference>
<evidence type="ECO:0000256" key="1">
    <source>
        <dbReference type="SAM" id="MobiDB-lite"/>
    </source>
</evidence>
<evidence type="ECO:0000256" key="2">
    <source>
        <dbReference type="SAM" id="Phobius"/>
    </source>
</evidence>
<name>A0A2T4UIG2_9ACTN</name>
<keyword evidence="2" id="KW-0472">Membrane</keyword>
<sequence length="240" mass="24392">MSGIGALDRLGEQLGDAVRAERRAGRRRRRLVGSVAAAALAVAVPAAGTATEWAGLAGGETPLPVQVADGGRATLAAGVDGRGAWSVEAYRAALSGRSAVGVCVFTVRRDTGAGRCAPVERLGPLTTSLDAAAAQGLVGGTVRGPVSRVEVTVTRSVTPTVRVIATTPPAPEADLLRARDLPDDLRAFVVLLGDRDLVGVRGVRALDRRGATVALAGRPAPPAPSAPARRTPAIDQEVSP</sequence>
<dbReference type="AlphaFoldDB" id="A0A2T4UIG2"/>
<comment type="caution">
    <text evidence="3">The sequence shown here is derived from an EMBL/GenBank/DDBJ whole genome shotgun (WGS) entry which is preliminary data.</text>
</comment>
<proteinExistence type="predicted"/>
<gene>
    <name evidence="3" type="ORF">C7Y72_04910</name>
</gene>
<evidence type="ECO:0000313" key="4">
    <source>
        <dbReference type="Proteomes" id="UP000240739"/>
    </source>
</evidence>